<dbReference type="EMBL" id="QNTT01000048">
    <property type="protein sequence ID" value="RBA32397.1"/>
    <property type="molecule type" value="Genomic_DNA"/>
</dbReference>
<dbReference type="InterPro" id="IPR036249">
    <property type="entry name" value="Thioredoxin-like_sf"/>
</dbReference>
<evidence type="ECO:0000313" key="9">
    <source>
        <dbReference type="EMBL" id="RBA32397.1"/>
    </source>
</evidence>
<evidence type="ECO:0000256" key="6">
    <source>
        <dbReference type="SAM" id="MobiDB-lite"/>
    </source>
</evidence>
<proteinExistence type="inferred from homology"/>
<dbReference type="AlphaFoldDB" id="A0A365P7L8"/>
<dbReference type="InterPro" id="IPR013766">
    <property type="entry name" value="Thioredoxin_domain"/>
</dbReference>
<evidence type="ECO:0000256" key="3">
    <source>
        <dbReference type="ARBA" id="ARBA00023002"/>
    </source>
</evidence>
<feature type="region of interest" description="Disordered" evidence="6">
    <location>
        <begin position="1"/>
        <end position="27"/>
    </location>
</feature>
<feature type="domain" description="Thioredoxin" evidence="8">
    <location>
        <begin position="73"/>
        <end position="269"/>
    </location>
</feature>
<dbReference type="Gene3D" id="3.40.30.10">
    <property type="entry name" value="Glutaredoxin"/>
    <property type="match status" value="1"/>
</dbReference>
<dbReference type="PANTHER" id="PTHR13887">
    <property type="entry name" value="GLUTATHIONE S-TRANSFERASE KAPPA"/>
    <property type="match status" value="1"/>
</dbReference>
<keyword evidence="7" id="KW-0472">Membrane</keyword>
<feature type="compositionally biased region" description="Basic and acidic residues" evidence="6">
    <location>
        <begin position="18"/>
        <end position="27"/>
    </location>
</feature>
<evidence type="ECO:0000256" key="1">
    <source>
        <dbReference type="ARBA" id="ARBA00005791"/>
    </source>
</evidence>
<keyword evidence="7" id="KW-0812">Transmembrane</keyword>
<feature type="transmembrane region" description="Helical" evidence="7">
    <location>
        <begin position="30"/>
        <end position="52"/>
    </location>
</feature>
<keyword evidence="4" id="KW-1015">Disulfide bond</keyword>
<dbReference type="Proteomes" id="UP000252187">
    <property type="component" value="Unassembled WGS sequence"/>
</dbReference>
<evidence type="ECO:0000256" key="5">
    <source>
        <dbReference type="ARBA" id="ARBA00023284"/>
    </source>
</evidence>
<protein>
    <submittedName>
        <fullName evidence="9">Disulfide bond formation protein</fullName>
    </submittedName>
</protein>
<keyword evidence="2" id="KW-0732">Signal</keyword>
<feature type="region of interest" description="Disordered" evidence="6">
    <location>
        <begin position="57"/>
        <end position="88"/>
    </location>
</feature>
<evidence type="ECO:0000256" key="7">
    <source>
        <dbReference type="SAM" id="Phobius"/>
    </source>
</evidence>
<accession>A0A365P7L8</accession>
<dbReference type="InterPro" id="IPR012336">
    <property type="entry name" value="Thioredoxin-like_fold"/>
</dbReference>
<keyword evidence="3" id="KW-0560">Oxidoreductase</keyword>
<keyword evidence="7" id="KW-1133">Transmembrane helix</keyword>
<comment type="similarity">
    <text evidence="1">Belongs to the thioredoxin family. DsbA subfamily.</text>
</comment>
<sequence>MQRSSNWPARGSVPVLDSTRRRPEVSRRPSVPVIALSLVVAVLLALVAILLAREVGGGEPSADGSAAGTSEVSDDRQTSPEQAPGPESMEGIARFEEGDPMAMGPVDAPVVMTMYTDFRCPFCAKFSREVEPALVEEYVEKGDLRIEWRDLPIFGEQSMAAARAGRAAADQGRFWEFTEVVFADSPDRGHPDLGEEKLVGYAREAGVADIERFREDMTSDRYDEAIRADYEAATALGATSTPTFLINGTGIIGARSTETFRNVIDSSLDG</sequence>
<dbReference type="SUPFAM" id="SSF52833">
    <property type="entry name" value="Thioredoxin-like"/>
    <property type="match status" value="1"/>
</dbReference>
<dbReference type="GO" id="GO:0016491">
    <property type="term" value="F:oxidoreductase activity"/>
    <property type="evidence" value="ECO:0007669"/>
    <property type="project" value="UniProtKB-KW"/>
</dbReference>
<evidence type="ECO:0000313" key="10">
    <source>
        <dbReference type="Proteomes" id="UP000252187"/>
    </source>
</evidence>
<organism evidence="9 10">
    <name type="scientific">Dietzia maris</name>
    <dbReference type="NCBI Taxonomy" id="37915"/>
    <lineage>
        <taxon>Bacteria</taxon>
        <taxon>Bacillati</taxon>
        <taxon>Actinomycetota</taxon>
        <taxon>Actinomycetes</taxon>
        <taxon>Mycobacteriales</taxon>
        <taxon>Dietziaceae</taxon>
        <taxon>Dietzia</taxon>
    </lineage>
</organism>
<gene>
    <name evidence="9" type="ORF">DQ226_14390</name>
</gene>
<dbReference type="PROSITE" id="PS51352">
    <property type="entry name" value="THIOREDOXIN_2"/>
    <property type="match status" value="1"/>
</dbReference>
<evidence type="ECO:0000256" key="2">
    <source>
        <dbReference type="ARBA" id="ARBA00022729"/>
    </source>
</evidence>
<name>A0A365P7L8_9ACTN</name>
<keyword evidence="5" id="KW-0676">Redox-active center</keyword>
<evidence type="ECO:0000256" key="4">
    <source>
        <dbReference type="ARBA" id="ARBA00023157"/>
    </source>
</evidence>
<evidence type="ECO:0000259" key="8">
    <source>
        <dbReference type="PROSITE" id="PS51352"/>
    </source>
</evidence>
<comment type="caution">
    <text evidence="9">The sequence shown here is derived from an EMBL/GenBank/DDBJ whole genome shotgun (WGS) entry which is preliminary data.</text>
</comment>
<reference evidence="9 10" key="1">
    <citation type="submission" date="2018-06" db="EMBL/GenBank/DDBJ databases">
        <title>Whole genome sequencing of four bacterial strains from South Shetland trench revealing bio-synthetic gene clusters.</title>
        <authorList>
            <person name="Abdel-Mageed W.M."/>
            <person name="Lehri B."/>
            <person name="Jarmusch S.A."/>
            <person name="Miranda K."/>
            <person name="Goodfellow M."/>
            <person name="Jaspars M."/>
            <person name="Karlyshev A.V."/>
        </authorList>
    </citation>
    <scope>NUCLEOTIDE SEQUENCE [LARGE SCALE GENOMIC DNA]</scope>
    <source>
        <strain evidence="9 10">SST1</strain>
    </source>
</reference>
<dbReference type="Pfam" id="PF13462">
    <property type="entry name" value="Thioredoxin_4"/>
    <property type="match status" value="1"/>
</dbReference>
<dbReference type="PANTHER" id="PTHR13887:SF14">
    <property type="entry name" value="DISULFIDE BOND FORMATION PROTEIN D"/>
    <property type="match status" value="1"/>
</dbReference>